<keyword evidence="2" id="KW-0732">Signal</keyword>
<dbReference type="GO" id="GO:0071555">
    <property type="term" value="P:cell wall organization"/>
    <property type="evidence" value="ECO:0007669"/>
    <property type="project" value="UniProtKB-KW"/>
</dbReference>
<keyword evidence="6" id="KW-0961">Cell wall biogenesis/degradation</keyword>
<name>A0A1F6VH59_9BACT</name>
<dbReference type="GO" id="GO:0046677">
    <property type="term" value="P:response to antibiotic"/>
    <property type="evidence" value="ECO:0007669"/>
    <property type="project" value="InterPro"/>
</dbReference>
<dbReference type="PRINTS" id="PR00725">
    <property type="entry name" value="DADACBPTASE1"/>
</dbReference>
<dbReference type="GO" id="GO:0008800">
    <property type="term" value="F:beta-lactamase activity"/>
    <property type="evidence" value="ECO:0007669"/>
    <property type="project" value="InterPro"/>
</dbReference>
<keyword evidence="10" id="KW-1133">Transmembrane helix</keyword>
<dbReference type="GO" id="GO:0006508">
    <property type="term" value="P:proteolysis"/>
    <property type="evidence" value="ECO:0007669"/>
    <property type="project" value="InterPro"/>
</dbReference>
<keyword evidence="3" id="KW-0378">Hydrolase</keyword>
<dbReference type="PANTHER" id="PTHR35333:SF3">
    <property type="entry name" value="BETA-LACTAMASE-TYPE TRANSPEPTIDASE FOLD CONTAINING PROTEIN"/>
    <property type="match status" value="1"/>
</dbReference>
<feature type="active site" description="Proton acceptor" evidence="7">
    <location>
        <position position="89"/>
    </location>
</feature>
<feature type="active site" description="Acyl-ester intermediate" evidence="7">
    <location>
        <position position="86"/>
    </location>
</feature>
<dbReference type="PANTHER" id="PTHR35333">
    <property type="entry name" value="BETA-LACTAMASE"/>
    <property type="match status" value="1"/>
</dbReference>
<dbReference type="Gene3D" id="3.40.710.10">
    <property type="entry name" value="DD-peptidase/beta-lactamase superfamily"/>
    <property type="match status" value="1"/>
</dbReference>
<evidence type="ECO:0000256" key="8">
    <source>
        <dbReference type="PIRSR" id="PIRSR618044-2"/>
    </source>
</evidence>
<keyword evidence="4" id="KW-0133">Cell shape</keyword>
<protein>
    <recommendedName>
        <fullName evidence="11">Peptidase S11 D-alanyl-D-alanine carboxypeptidase A N-terminal domain-containing protein</fullName>
    </recommendedName>
</protein>
<evidence type="ECO:0000256" key="5">
    <source>
        <dbReference type="ARBA" id="ARBA00022984"/>
    </source>
</evidence>
<feature type="transmembrane region" description="Helical" evidence="10">
    <location>
        <begin position="9"/>
        <end position="27"/>
    </location>
</feature>
<dbReference type="Pfam" id="PF00768">
    <property type="entry name" value="Peptidase_S11"/>
    <property type="match status" value="2"/>
</dbReference>
<feature type="binding site" evidence="8">
    <location>
        <position position="280"/>
    </location>
    <ligand>
        <name>substrate</name>
    </ligand>
</feature>
<dbReference type="SUPFAM" id="SSF56601">
    <property type="entry name" value="beta-lactamase/transpeptidase-like"/>
    <property type="match status" value="1"/>
</dbReference>
<organism evidence="12 13">
    <name type="scientific">Candidatus Nomurabacteria bacterium RIFCSPHIGHO2_01_FULL_42_16</name>
    <dbReference type="NCBI Taxonomy" id="1801743"/>
    <lineage>
        <taxon>Bacteria</taxon>
        <taxon>Candidatus Nomuraibacteriota</taxon>
    </lineage>
</organism>
<proteinExistence type="inferred from homology"/>
<evidence type="ECO:0000256" key="4">
    <source>
        <dbReference type="ARBA" id="ARBA00022960"/>
    </source>
</evidence>
<reference evidence="12 13" key="1">
    <citation type="journal article" date="2016" name="Nat. Commun.">
        <title>Thousands of microbial genomes shed light on interconnected biogeochemical processes in an aquifer system.</title>
        <authorList>
            <person name="Anantharaman K."/>
            <person name="Brown C.T."/>
            <person name="Hug L.A."/>
            <person name="Sharon I."/>
            <person name="Castelle C.J."/>
            <person name="Probst A.J."/>
            <person name="Thomas B.C."/>
            <person name="Singh A."/>
            <person name="Wilkins M.J."/>
            <person name="Karaoz U."/>
            <person name="Brodie E.L."/>
            <person name="Williams K.H."/>
            <person name="Hubbard S.S."/>
            <person name="Banfield J.F."/>
        </authorList>
    </citation>
    <scope>NUCLEOTIDE SEQUENCE [LARGE SCALE GENOMIC DNA]</scope>
</reference>
<sequence length="337" mass="36891">MLTTSEKKLISIFFITAILAALNFVGLERKNKIIRAEEKKEEMRKEVYKDNFGKLTLLAESALVYDVLNKKAIFGLRENKELPLASVTKIITAIVALEDMPRDTVVRISREALYEEGDSGLYADEKWNLDDLVKFMLVASSNDAAKAIAETYEKNSLGTDATLVRPEVVGFRTNVGHANKVKNGGEPNFVDLMNRKAGGLGLRHSSFLTPSGLDLNSQAGGLGSSRDMALLFSYALEKYPDIFEPTAYSEQIFQSLSGIKHTVQNTNKSANLFPQMIASKTGLTTLAGGNLAISFDFGIQNPIIVVVLGSSEHGRFKDALALSLATVNYLTDLAKIE</sequence>
<gene>
    <name evidence="12" type="ORF">A2824_02985</name>
</gene>
<evidence type="ECO:0000256" key="1">
    <source>
        <dbReference type="ARBA" id="ARBA00007164"/>
    </source>
</evidence>
<dbReference type="AlphaFoldDB" id="A0A1F6VH59"/>
<evidence type="ECO:0000259" key="11">
    <source>
        <dbReference type="Pfam" id="PF00768"/>
    </source>
</evidence>
<evidence type="ECO:0000256" key="10">
    <source>
        <dbReference type="SAM" id="Phobius"/>
    </source>
</evidence>
<dbReference type="Proteomes" id="UP000178059">
    <property type="component" value="Unassembled WGS sequence"/>
</dbReference>
<dbReference type="GO" id="GO:0008360">
    <property type="term" value="P:regulation of cell shape"/>
    <property type="evidence" value="ECO:0007669"/>
    <property type="project" value="UniProtKB-KW"/>
</dbReference>
<keyword evidence="5" id="KW-0573">Peptidoglycan synthesis</keyword>
<dbReference type="InterPro" id="IPR000871">
    <property type="entry name" value="Beta-lactam_class-A"/>
</dbReference>
<dbReference type="EMBL" id="MFTT01000036">
    <property type="protein sequence ID" value="OGI68983.1"/>
    <property type="molecule type" value="Genomic_DNA"/>
</dbReference>
<keyword evidence="10" id="KW-0472">Membrane</keyword>
<dbReference type="GO" id="GO:0009002">
    <property type="term" value="F:serine-type D-Ala-D-Ala carboxypeptidase activity"/>
    <property type="evidence" value="ECO:0007669"/>
    <property type="project" value="InterPro"/>
</dbReference>
<feature type="active site" evidence="7">
    <location>
        <position position="140"/>
    </location>
</feature>
<evidence type="ECO:0000256" key="7">
    <source>
        <dbReference type="PIRSR" id="PIRSR618044-1"/>
    </source>
</evidence>
<evidence type="ECO:0000313" key="13">
    <source>
        <dbReference type="Proteomes" id="UP000178059"/>
    </source>
</evidence>
<keyword evidence="10" id="KW-0812">Transmembrane</keyword>
<evidence type="ECO:0000256" key="2">
    <source>
        <dbReference type="ARBA" id="ARBA00022729"/>
    </source>
</evidence>
<comment type="caution">
    <text evidence="12">The sequence shown here is derived from an EMBL/GenBank/DDBJ whole genome shotgun (WGS) entry which is preliminary data.</text>
</comment>
<feature type="domain" description="Peptidase S11 D-alanyl-D-alanine carboxypeptidase A N-terminal" evidence="11">
    <location>
        <begin position="56"/>
        <end position="152"/>
    </location>
</feature>
<evidence type="ECO:0000256" key="6">
    <source>
        <dbReference type="ARBA" id="ARBA00023316"/>
    </source>
</evidence>
<dbReference type="InterPro" id="IPR018044">
    <property type="entry name" value="Peptidase_S11"/>
</dbReference>
<comment type="similarity">
    <text evidence="1 9">Belongs to the peptidase S11 family.</text>
</comment>
<feature type="domain" description="Peptidase S11 D-alanyl-D-alanine carboxypeptidase A N-terminal" evidence="11">
    <location>
        <begin position="183"/>
        <end position="310"/>
    </location>
</feature>
<dbReference type="InterPro" id="IPR012338">
    <property type="entry name" value="Beta-lactam/transpept-like"/>
</dbReference>
<evidence type="ECO:0000313" key="12">
    <source>
        <dbReference type="EMBL" id="OGI68983.1"/>
    </source>
</evidence>
<dbReference type="GO" id="GO:0009252">
    <property type="term" value="P:peptidoglycan biosynthetic process"/>
    <property type="evidence" value="ECO:0007669"/>
    <property type="project" value="UniProtKB-KW"/>
</dbReference>
<accession>A0A1F6VH59</accession>
<dbReference type="GO" id="GO:0030655">
    <property type="term" value="P:beta-lactam antibiotic catabolic process"/>
    <property type="evidence" value="ECO:0007669"/>
    <property type="project" value="InterPro"/>
</dbReference>
<evidence type="ECO:0000256" key="9">
    <source>
        <dbReference type="RuleBase" id="RU004016"/>
    </source>
</evidence>
<dbReference type="STRING" id="1801743.A2824_02985"/>
<dbReference type="InterPro" id="IPR001967">
    <property type="entry name" value="Peptidase_S11_N"/>
</dbReference>
<evidence type="ECO:0000256" key="3">
    <source>
        <dbReference type="ARBA" id="ARBA00022801"/>
    </source>
</evidence>